<proteinExistence type="predicted"/>
<accession>A0A8H2ZPR7</accession>
<evidence type="ECO:0000313" key="2">
    <source>
        <dbReference type="Proteomes" id="UP000624404"/>
    </source>
</evidence>
<dbReference type="SUPFAM" id="SSF56112">
    <property type="entry name" value="Protein kinase-like (PK-like)"/>
    <property type="match status" value="1"/>
</dbReference>
<protein>
    <submittedName>
        <fullName evidence="1">D60ce641-8cb8-4027-99c2-b249f22b1a73</fullName>
    </submittedName>
</protein>
<comment type="caution">
    <text evidence="1">The sequence shown here is derived from an EMBL/GenBank/DDBJ whole genome shotgun (WGS) entry which is preliminary data.</text>
</comment>
<reference evidence="1" key="1">
    <citation type="submission" date="2020-10" db="EMBL/GenBank/DDBJ databases">
        <authorList>
            <person name="Kusch S."/>
        </authorList>
    </citation>
    <scope>NUCLEOTIDE SEQUENCE</scope>
    <source>
        <strain evidence="1">SwB9</strain>
    </source>
</reference>
<dbReference type="Gene3D" id="1.10.510.10">
    <property type="entry name" value="Transferase(Phosphotransferase) domain 1"/>
    <property type="match status" value="1"/>
</dbReference>
<sequence length="143" mass="16657">MEHLDVSFAQLEFQKYDLEEREIATILFEVLKGVAYVSSLRLSCRDLSQENIWLSLDGDIKLVLDPQELKHDDDEKWSRDAIEFISCTLQGSFESLMNHCFLKQAVSPRRLIPRIRFAYEAERGSWNSNTEKEAFDFDFVTAA</sequence>
<dbReference type="InterPro" id="IPR011009">
    <property type="entry name" value="Kinase-like_dom_sf"/>
</dbReference>
<dbReference type="Proteomes" id="UP000624404">
    <property type="component" value="Unassembled WGS sequence"/>
</dbReference>
<organism evidence="1 2">
    <name type="scientific">Sclerotinia trifoliorum</name>
    <dbReference type="NCBI Taxonomy" id="28548"/>
    <lineage>
        <taxon>Eukaryota</taxon>
        <taxon>Fungi</taxon>
        <taxon>Dikarya</taxon>
        <taxon>Ascomycota</taxon>
        <taxon>Pezizomycotina</taxon>
        <taxon>Leotiomycetes</taxon>
        <taxon>Helotiales</taxon>
        <taxon>Sclerotiniaceae</taxon>
        <taxon>Sclerotinia</taxon>
    </lineage>
</organism>
<name>A0A8H2ZPR7_9HELO</name>
<dbReference type="AlphaFoldDB" id="A0A8H2ZPR7"/>
<evidence type="ECO:0000313" key="1">
    <source>
        <dbReference type="EMBL" id="CAD6446987.1"/>
    </source>
</evidence>
<dbReference type="EMBL" id="CAJHIA010000024">
    <property type="protein sequence ID" value="CAD6446987.1"/>
    <property type="molecule type" value="Genomic_DNA"/>
</dbReference>
<gene>
    <name evidence="1" type="ORF">SCLTRI_LOCUS6780</name>
</gene>
<keyword evidence="2" id="KW-1185">Reference proteome</keyword>
<dbReference type="OrthoDB" id="4062651at2759"/>